<gene>
    <name evidence="1" type="ORF">CLUMA_CG007598</name>
</gene>
<name>A0A1J1I1J0_9DIPT</name>
<keyword evidence="2" id="KW-1185">Reference proteome</keyword>
<accession>A0A1J1I1J0</accession>
<dbReference type="AlphaFoldDB" id="A0A1J1I1J0"/>
<reference evidence="1 2" key="1">
    <citation type="submission" date="2015-04" db="EMBL/GenBank/DDBJ databases">
        <authorList>
            <person name="Syromyatnikov M.Y."/>
            <person name="Popov V.N."/>
        </authorList>
    </citation>
    <scope>NUCLEOTIDE SEQUENCE [LARGE SCALE GENOMIC DNA]</scope>
</reference>
<evidence type="ECO:0000313" key="1">
    <source>
        <dbReference type="EMBL" id="CRK94075.1"/>
    </source>
</evidence>
<dbReference type="Proteomes" id="UP000183832">
    <property type="component" value="Unassembled WGS sequence"/>
</dbReference>
<evidence type="ECO:0000313" key="2">
    <source>
        <dbReference type="Proteomes" id="UP000183832"/>
    </source>
</evidence>
<proteinExistence type="predicted"/>
<protein>
    <submittedName>
        <fullName evidence="1">CLUMA_CG007598, isoform A</fullName>
    </submittedName>
</protein>
<organism evidence="1 2">
    <name type="scientific">Clunio marinus</name>
    <dbReference type="NCBI Taxonomy" id="568069"/>
    <lineage>
        <taxon>Eukaryota</taxon>
        <taxon>Metazoa</taxon>
        <taxon>Ecdysozoa</taxon>
        <taxon>Arthropoda</taxon>
        <taxon>Hexapoda</taxon>
        <taxon>Insecta</taxon>
        <taxon>Pterygota</taxon>
        <taxon>Neoptera</taxon>
        <taxon>Endopterygota</taxon>
        <taxon>Diptera</taxon>
        <taxon>Nematocera</taxon>
        <taxon>Chironomoidea</taxon>
        <taxon>Chironomidae</taxon>
        <taxon>Clunio</taxon>
    </lineage>
</organism>
<sequence length="110" mass="12855">MNNQRDGLRRMCLHTLQKMCANDKGKFGNLTAVVDNVKLTELDREIKKSCKISKRSKKVEKLTDRENMKHTLKLIVSCEKHKGWMNGIMLRELPSCLRNKFLDKFEGEMT</sequence>
<dbReference type="EMBL" id="CVRI01000038">
    <property type="protein sequence ID" value="CRK94075.1"/>
    <property type="molecule type" value="Genomic_DNA"/>
</dbReference>